<evidence type="ECO:0000313" key="6">
    <source>
        <dbReference type="EMBL" id="GAA2193678.1"/>
    </source>
</evidence>
<keyword evidence="3" id="KW-0238">DNA-binding</keyword>
<evidence type="ECO:0000259" key="5">
    <source>
        <dbReference type="PROSITE" id="PS50931"/>
    </source>
</evidence>
<dbReference type="InterPro" id="IPR036390">
    <property type="entry name" value="WH_DNA-bd_sf"/>
</dbReference>
<organism evidence="6 7">
    <name type="scientific">Streptomyces bangladeshensis</name>
    <dbReference type="NCBI Taxonomy" id="295352"/>
    <lineage>
        <taxon>Bacteria</taxon>
        <taxon>Bacillati</taxon>
        <taxon>Actinomycetota</taxon>
        <taxon>Actinomycetes</taxon>
        <taxon>Kitasatosporales</taxon>
        <taxon>Streptomycetaceae</taxon>
        <taxon>Streptomyces</taxon>
    </lineage>
</organism>
<dbReference type="PANTHER" id="PTHR30346:SF0">
    <property type="entry name" value="HCA OPERON TRANSCRIPTIONAL ACTIVATOR HCAR"/>
    <property type="match status" value="1"/>
</dbReference>
<comment type="caution">
    <text evidence="6">The sequence shown here is derived from an EMBL/GenBank/DDBJ whole genome shotgun (WGS) entry which is preliminary data.</text>
</comment>
<dbReference type="PRINTS" id="PR00039">
    <property type="entry name" value="HTHLYSR"/>
</dbReference>
<dbReference type="RefSeq" id="WP_346162370.1">
    <property type="nucleotide sequence ID" value="NZ_BAAAOQ010000004.1"/>
</dbReference>
<dbReference type="InterPro" id="IPR036388">
    <property type="entry name" value="WH-like_DNA-bd_sf"/>
</dbReference>
<dbReference type="Proteomes" id="UP001501391">
    <property type="component" value="Unassembled WGS sequence"/>
</dbReference>
<dbReference type="InterPro" id="IPR005119">
    <property type="entry name" value="LysR_subst-bd"/>
</dbReference>
<dbReference type="InterPro" id="IPR000847">
    <property type="entry name" value="LysR_HTH_N"/>
</dbReference>
<evidence type="ECO:0000313" key="7">
    <source>
        <dbReference type="Proteomes" id="UP001501391"/>
    </source>
</evidence>
<name>A0ABP5N5D5_9ACTN</name>
<feature type="domain" description="HTH lysR-type" evidence="5">
    <location>
        <begin position="5"/>
        <end position="62"/>
    </location>
</feature>
<dbReference type="SUPFAM" id="SSF53850">
    <property type="entry name" value="Periplasmic binding protein-like II"/>
    <property type="match status" value="1"/>
</dbReference>
<sequence length="308" mass="33773">MTTDPSTHQLRLLLALAEELHFGRAARRMYISQPALSRQIRALEEALGVCLVERSTRHVELTVAGQTLLPRIRAAVHAVEDLRESALATARTGSRQVVLASYLSALPALRILFDGLCERNAGPEVKWQDVDNVEQFTALLENRVDAVVCYGPVPTGIHTLPLGTEARFVCLPDTHPLADRETVTLSDLADFPVIGFSPRVDRGWREFWAADPRPDGTPVRYTRHTATTLESCVSHVGLGHGIRFISESCRALMPRPGVRYVAVTDLPPCTAVLAWPASRRPTAALGSLLSLLRGHARSGTAGRWWEAA</sequence>
<evidence type="ECO:0000256" key="4">
    <source>
        <dbReference type="ARBA" id="ARBA00023163"/>
    </source>
</evidence>
<dbReference type="PANTHER" id="PTHR30346">
    <property type="entry name" value="TRANSCRIPTIONAL DUAL REGULATOR HCAR-RELATED"/>
    <property type="match status" value="1"/>
</dbReference>
<dbReference type="Pfam" id="PF00126">
    <property type="entry name" value="HTH_1"/>
    <property type="match status" value="1"/>
</dbReference>
<dbReference type="Gene3D" id="1.10.10.10">
    <property type="entry name" value="Winged helix-like DNA-binding domain superfamily/Winged helix DNA-binding domain"/>
    <property type="match status" value="1"/>
</dbReference>
<accession>A0ABP5N5D5</accession>
<keyword evidence="2" id="KW-0805">Transcription regulation</keyword>
<reference evidence="7" key="1">
    <citation type="journal article" date="2019" name="Int. J. Syst. Evol. Microbiol.">
        <title>The Global Catalogue of Microorganisms (GCM) 10K type strain sequencing project: providing services to taxonomists for standard genome sequencing and annotation.</title>
        <authorList>
            <consortium name="The Broad Institute Genomics Platform"/>
            <consortium name="The Broad Institute Genome Sequencing Center for Infectious Disease"/>
            <person name="Wu L."/>
            <person name="Ma J."/>
        </authorList>
    </citation>
    <scope>NUCLEOTIDE SEQUENCE [LARGE SCALE GENOMIC DNA]</scope>
    <source>
        <strain evidence="7">JCM 14924</strain>
    </source>
</reference>
<comment type="similarity">
    <text evidence="1">Belongs to the LysR transcriptional regulatory family.</text>
</comment>
<evidence type="ECO:0000256" key="3">
    <source>
        <dbReference type="ARBA" id="ARBA00023125"/>
    </source>
</evidence>
<dbReference type="Pfam" id="PF03466">
    <property type="entry name" value="LysR_substrate"/>
    <property type="match status" value="1"/>
</dbReference>
<proteinExistence type="inferred from homology"/>
<dbReference type="Gene3D" id="3.40.190.10">
    <property type="entry name" value="Periplasmic binding protein-like II"/>
    <property type="match status" value="2"/>
</dbReference>
<evidence type="ECO:0000256" key="2">
    <source>
        <dbReference type="ARBA" id="ARBA00023015"/>
    </source>
</evidence>
<keyword evidence="4" id="KW-0804">Transcription</keyword>
<dbReference type="EMBL" id="BAAAOQ010000004">
    <property type="protein sequence ID" value="GAA2193678.1"/>
    <property type="molecule type" value="Genomic_DNA"/>
</dbReference>
<evidence type="ECO:0000256" key="1">
    <source>
        <dbReference type="ARBA" id="ARBA00009437"/>
    </source>
</evidence>
<dbReference type="PROSITE" id="PS50931">
    <property type="entry name" value="HTH_LYSR"/>
    <property type="match status" value="1"/>
</dbReference>
<protein>
    <submittedName>
        <fullName evidence="6">LysR substrate-binding domain-containing protein</fullName>
    </submittedName>
</protein>
<gene>
    <name evidence="6" type="ORF">GCM10009787_16530</name>
</gene>
<dbReference type="SUPFAM" id="SSF46785">
    <property type="entry name" value="Winged helix' DNA-binding domain"/>
    <property type="match status" value="1"/>
</dbReference>
<keyword evidence="7" id="KW-1185">Reference proteome</keyword>